<dbReference type="EMBL" id="CM003533">
    <property type="protein sequence ID" value="RCV32011.1"/>
    <property type="molecule type" value="Genomic_DNA"/>
</dbReference>
<evidence type="ECO:0000313" key="1">
    <source>
        <dbReference type="EMBL" id="RCV32011.1"/>
    </source>
</evidence>
<proteinExistence type="predicted"/>
<protein>
    <submittedName>
        <fullName evidence="1">Uncharacterized protein</fullName>
    </submittedName>
</protein>
<name>A0A368RPE1_SETIT</name>
<gene>
    <name evidence="1" type="ORF">SETIT_6G223800v2</name>
</gene>
<reference evidence="1" key="2">
    <citation type="submission" date="2015-07" db="EMBL/GenBank/DDBJ databases">
        <authorList>
            <person name="Noorani M."/>
        </authorList>
    </citation>
    <scope>NUCLEOTIDE SEQUENCE</scope>
    <source>
        <strain evidence="1">Yugu1</strain>
    </source>
</reference>
<organism evidence="1">
    <name type="scientific">Setaria italica</name>
    <name type="common">Foxtail millet</name>
    <name type="synonym">Panicum italicum</name>
    <dbReference type="NCBI Taxonomy" id="4555"/>
    <lineage>
        <taxon>Eukaryota</taxon>
        <taxon>Viridiplantae</taxon>
        <taxon>Streptophyta</taxon>
        <taxon>Embryophyta</taxon>
        <taxon>Tracheophyta</taxon>
        <taxon>Spermatophyta</taxon>
        <taxon>Magnoliopsida</taxon>
        <taxon>Liliopsida</taxon>
        <taxon>Poales</taxon>
        <taxon>Poaceae</taxon>
        <taxon>PACMAD clade</taxon>
        <taxon>Panicoideae</taxon>
        <taxon>Panicodae</taxon>
        <taxon>Paniceae</taxon>
        <taxon>Cenchrinae</taxon>
        <taxon>Setaria</taxon>
    </lineage>
</organism>
<sequence length="41" mass="4491">MEANLNELNTDELRGLEEAVIDALAVIRNELMAKVNGLPPN</sequence>
<dbReference type="AlphaFoldDB" id="A0A368RPE1"/>
<accession>A0A368RPE1</accession>
<reference evidence="1" key="1">
    <citation type="journal article" date="2012" name="Nat. Biotechnol.">
        <title>Reference genome sequence of the model plant Setaria.</title>
        <authorList>
            <person name="Bennetzen J.L."/>
            <person name="Schmutz J."/>
            <person name="Wang H."/>
            <person name="Percifield R."/>
            <person name="Hawkins J."/>
            <person name="Pontaroli A.C."/>
            <person name="Estep M."/>
            <person name="Feng L."/>
            <person name="Vaughn J.N."/>
            <person name="Grimwood J."/>
            <person name="Jenkins J."/>
            <person name="Barry K."/>
            <person name="Lindquist E."/>
            <person name="Hellsten U."/>
            <person name="Deshpande S."/>
            <person name="Wang X."/>
            <person name="Wu X."/>
            <person name="Mitros T."/>
            <person name="Triplett J."/>
            <person name="Yang X."/>
            <person name="Ye C.Y."/>
            <person name="Mauro-Herrera M."/>
            <person name="Wang L."/>
            <person name="Li P."/>
            <person name="Sharma M."/>
            <person name="Sharma R."/>
            <person name="Ronald P.C."/>
            <person name="Panaud O."/>
            <person name="Kellogg E.A."/>
            <person name="Brutnell T.P."/>
            <person name="Doust A.N."/>
            <person name="Tuskan G.A."/>
            <person name="Rokhsar D."/>
            <person name="Devos K.M."/>
        </authorList>
    </citation>
    <scope>NUCLEOTIDE SEQUENCE [LARGE SCALE GENOMIC DNA]</scope>
    <source>
        <strain evidence="1">Yugu1</strain>
    </source>
</reference>